<feature type="region of interest" description="Disordered" evidence="1">
    <location>
        <begin position="142"/>
        <end position="163"/>
    </location>
</feature>
<evidence type="ECO:0000313" key="4">
    <source>
        <dbReference type="Proteomes" id="UP000294911"/>
    </source>
</evidence>
<sequence>MKGALEADRERWARAHRDIALIIETNFAGLDNVSSTGKSDLSFLFTVVGAVVAIGGIPLSGGASTGLAAVGAAGAVGSAGVAADDLRRDKAGGSTEQVVNSMKEAIQELSQEIRSSGQKVSHALISATNEVQKYKDSFVSERPTMAGMTGKSLTSDEGLGRSN</sequence>
<comment type="caution">
    <text evidence="3">The sequence shown here is derived from an EMBL/GenBank/DDBJ whole genome shotgun (WGS) entry which is preliminary data.</text>
</comment>
<dbReference type="AlphaFoldDB" id="A0A4R2QMQ2"/>
<evidence type="ECO:0000256" key="1">
    <source>
        <dbReference type="SAM" id="MobiDB-lite"/>
    </source>
</evidence>
<evidence type="ECO:0000256" key="2">
    <source>
        <dbReference type="SAM" id="Phobius"/>
    </source>
</evidence>
<keyword evidence="2" id="KW-1133">Transmembrane helix</keyword>
<dbReference type="RefSeq" id="WP_132878079.1">
    <property type="nucleotide sequence ID" value="NZ_SLXQ01000007.1"/>
</dbReference>
<keyword evidence="4" id="KW-1185">Reference proteome</keyword>
<name>A0A4R2QMQ2_9PSEU</name>
<proteinExistence type="predicted"/>
<reference evidence="3 4" key="1">
    <citation type="submission" date="2019-03" db="EMBL/GenBank/DDBJ databases">
        <title>Genomic Encyclopedia of Type Strains, Phase IV (KMG-IV): sequencing the most valuable type-strain genomes for metagenomic binning, comparative biology and taxonomic classification.</title>
        <authorList>
            <person name="Goeker M."/>
        </authorList>
    </citation>
    <scope>NUCLEOTIDE SEQUENCE [LARGE SCALE GENOMIC DNA]</scope>
    <source>
        <strain evidence="3 4">DSM 45765</strain>
    </source>
</reference>
<keyword evidence="2" id="KW-0472">Membrane</keyword>
<dbReference type="OrthoDB" id="5194430at2"/>
<feature type="compositionally biased region" description="Polar residues" evidence="1">
    <location>
        <begin position="151"/>
        <end position="163"/>
    </location>
</feature>
<protein>
    <submittedName>
        <fullName evidence="3">Uncharacterized protein</fullName>
    </submittedName>
</protein>
<dbReference type="Proteomes" id="UP000294911">
    <property type="component" value="Unassembled WGS sequence"/>
</dbReference>
<accession>A0A4R2QMQ2</accession>
<organism evidence="3 4">
    <name type="scientific">Tamaricihabitans halophyticus</name>
    <dbReference type="NCBI Taxonomy" id="1262583"/>
    <lineage>
        <taxon>Bacteria</taxon>
        <taxon>Bacillati</taxon>
        <taxon>Actinomycetota</taxon>
        <taxon>Actinomycetes</taxon>
        <taxon>Pseudonocardiales</taxon>
        <taxon>Pseudonocardiaceae</taxon>
        <taxon>Tamaricihabitans</taxon>
    </lineage>
</organism>
<feature type="transmembrane region" description="Helical" evidence="2">
    <location>
        <begin position="41"/>
        <end position="59"/>
    </location>
</feature>
<evidence type="ECO:0000313" key="3">
    <source>
        <dbReference type="EMBL" id="TCP50842.1"/>
    </source>
</evidence>
<dbReference type="EMBL" id="SLXQ01000007">
    <property type="protein sequence ID" value="TCP50842.1"/>
    <property type="molecule type" value="Genomic_DNA"/>
</dbReference>
<keyword evidence="2" id="KW-0812">Transmembrane</keyword>
<gene>
    <name evidence="3" type="ORF">EV191_107106</name>
</gene>